<evidence type="ECO:0000313" key="9">
    <source>
        <dbReference type="Proteomes" id="UP001061862"/>
    </source>
</evidence>
<feature type="transmembrane region" description="Helical" evidence="6">
    <location>
        <begin position="12"/>
        <end position="31"/>
    </location>
</feature>
<feature type="transmembrane region" description="Helical" evidence="6">
    <location>
        <begin position="216"/>
        <end position="246"/>
    </location>
</feature>
<dbReference type="PROSITE" id="PS50850">
    <property type="entry name" value="MFS"/>
    <property type="match status" value="1"/>
</dbReference>
<gene>
    <name evidence="8" type="ORF">N8A98_07810</name>
</gene>
<feature type="transmembrane region" description="Helical" evidence="6">
    <location>
        <begin position="398"/>
        <end position="418"/>
    </location>
</feature>
<evidence type="ECO:0000259" key="7">
    <source>
        <dbReference type="PROSITE" id="PS50850"/>
    </source>
</evidence>
<keyword evidence="9" id="KW-1185">Reference proteome</keyword>
<dbReference type="InterPro" id="IPR011701">
    <property type="entry name" value="MFS"/>
</dbReference>
<dbReference type="PANTHER" id="PTHR23513:SF6">
    <property type="entry name" value="MAJOR FACILITATOR SUPERFAMILY ASSOCIATED DOMAIN-CONTAINING PROTEIN"/>
    <property type="match status" value="1"/>
</dbReference>
<feature type="transmembrane region" description="Helical" evidence="6">
    <location>
        <begin position="169"/>
        <end position="188"/>
    </location>
</feature>
<keyword evidence="4 6" id="KW-1133">Transmembrane helix</keyword>
<feature type="transmembrane region" description="Helical" evidence="6">
    <location>
        <begin position="258"/>
        <end position="278"/>
    </location>
</feature>
<feature type="transmembrane region" description="Helical" evidence="6">
    <location>
        <begin position="290"/>
        <end position="323"/>
    </location>
</feature>
<reference evidence="8 9" key="1">
    <citation type="submission" date="2022-09" db="EMBL/GenBank/DDBJ databases">
        <title>Interaction between co-microsymbionts with complementary sets of symbiotic genes in legume-rhizobium systems.</title>
        <authorList>
            <person name="Safronova V."/>
            <person name="Sazanova A."/>
            <person name="Afonin A."/>
            <person name="Chirak E."/>
        </authorList>
    </citation>
    <scope>NUCLEOTIDE SEQUENCE [LARGE SCALE GENOMIC DNA]</scope>
    <source>
        <strain evidence="8 9">A18/4-1</strain>
    </source>
</reference>
<evidence type="ECO:0000313" key="8">
    <source>
        <dbReference type="EMBL" id="UXN71081.1"/>
    </source>
</evidence>
<evidence type="ECO:0000256" key="2">
    <source>
        <dbReference type="ARBA" id="ARBA00022475"/>
    </source>
</evidence>
<feature type="transmembrane region" description="Helical" evidence="6">
    <location>
        <begin position="69"/>
        <end position="92"/>
    </location>
</feature>
<dbReference type="InterPro" id="IPR020846">
    <property type="entry name" value="MFS_dom"/>
</dbReference>
<name>A0ABY6CJ93_9HYPH</name>
<feature type="transmembrane region" description="Helical" evidence="6">
    <location>
        <begin position="104"/>
        <end position="132"/>
    </location>
</feature>
<keyword evidence="2" id="KW-1003">Cell membrane</keyword>
<evidence type="ECO:0000256" key="5">
    <source>
        <dbReference type="ARBA" id="ARBA00023136"/>
    </source>
</evidence>
<accession>A0ABY6CJ93</accession>
<dbReference type="EMBL" id="CP104965">
    <property type="protein sequence ID" value="UXN71081.1"/>
    <property type="molecule type" value="Genomic_DNA"/>
</dbReference>
<feature type="transmembrane region" description="Helical" evidence="6">
    <location>
        <begin position="37"/>
        <end position="57"/>
    </location>
</feature>
<dbReference type="Pfam" id="PF07690">
    <property type="entry name" value="MFS_1"/>
    <property type="match status" value="1"/>
</dbReference>
<keyword evidence="5 6" id="KW-0472">Membrane</keyword>
<protein>
    <submittedName>
        <fullName evidence="8">MFS transporter</fullName>
    </submittedName>
</protein>
<proteinExistence type="predicted"/>
<dbReference type="SUPFAM" id="SSF103473">
    <property type="entry name" value="MFS general substrate transporter"/>
    <property type="match status" value="1"/>
</dbReference>
<organism evidence="8 9">
    <name type="scientific">Devosia neptuniae</name>
    <dbReference type="NCBI Taxonomy" id="191302"/>
    <lineage>
        <taxon>Bacteria</taxon>
        <taxon>Pseudomonadati</taxon>
        <taxon>Pseudomonadota</taxon>
        <taxon>Alphaproteobacteria</taxon>
        <taxon>Hyphomicrobiales</taxon>
        <taxon>Devosiaceae</taxon>
        <taxon>Devosia</taxon>
    </lineage>
</organism>
<dbReference type="RefSeq" id="WP_262170455.1">
    <property type="nucleotide sequence ID" value="NZ_CP104965.1"/>
</dbReference>
<feature type="domain" description="Major facilitator superfamily (MFS) profile" evidence="7">
    <location>
        <begin position="1"/>
        <end position="422"/>
    </location>
</feature>
<dbReference type="Proteomes" id="UP001061862">
    <property type="component" value="Chromosome"/>
</dbReference>
<evidence type="ECO:0000256" key="6">
    <source>
        <dbReference type="SAM" id="Phobius"/>
    </source>
</evidence>
<dbReference type="PANTHER" id="PTHR23513">
    <property type="entry name" value="INTEGRAL MEMBRANE EFFLUX PROTEIN-RELATED"/>
    <property type="match status" value="1"/>
</dbReference>
<keyword evidence="3 6" id="KW-0812">Transmembrane</keyword>
<evidence type="ECO:0000256" key="4">
    <source>
        <dbReference type="ARBA" id="ARBA00022989"/>
    </source>
</evidence>
<evidence type="ECO:0000256" key="1">
    <source>
        <dbReference type="ARBA" id="ARBA00004651"/>
    </source>
</evidence>
<dbReference type="InterPro" id="IPR036259">
    <property type="entry name" value="MFS_trans_sf"/>
</dbReference>
<sequence length="449" mass="47687">MTPFYHLLGNNLIANVTNFTVWFALTFWVYIETQSVFATGMIAGVYLVFTAGFGFWLGSIVDHNPKKLAMLGSSVVSAAFYAVSLALVLLSPAEAFTNPYGPQLWILVLLVMLGVIAGNIRSIALPTLVTILIPEDRRDKANGLVGMVTGIGFLTTSVISGFLVAWGGMVATLALALVLTLLTFAHLFPVRIDEGRVEAVPGEPVEPKRVDIKGTIAVIAAVPGLFALIFFATFNNFLGGIFMALLDAYGLSLVSVQVWGLLFGVLSTAFILSGIIIAKTGLGRNPLRTLLLVNLITWSVCCVFTIQPSIWLLAGGCFIWMLLGPYAEAAEHTTLQKVVPLERQGRVFGFAQSVEQSASPLTAFLIGPLTQFVVIPFMTDGAGADAIGGWFGTGPARGIALVFTLAGMVGVVVTILALRSKYYRQLSAAYAGGPDDDDLDGEGAKASPA</sequence>
<feature type="transmembrane region" description="Helical" evidence="6">
    <location>
        <begin position="144"/>
        <end position="163"/>
    </location>
</feature>
<comment type="subcellular location">
    <subcellularLocation>
        <location evidence="1">Cell membrane</location>
        <topology evidence="1">Multi-pass membrane protein</topology>
    </subcellularLocation>
</comment>
<dbReference type="Gene3D" id="1.20.1250.20">
    <property type="entry name" value="MFS general substrate transporter like domains"/>
    <property type="match status" value="1"/>
</dbReference>
<evidence type="ECO:0000256" key="3">
    <source>
        <dbReference type="ARBA" id="ARBA00022692"/>
    </source>
</evidence>